<name>A0ACD1A721_9FIRM</name>
<dbReference type="EMBL" id="CP042469">
    <property type="protein sequence ID" value="QOX62196.1"/>
    <property type="molecule type" value="Genomic_DNA"/>
</dbReference>
<reference evidence="1" key="1">
    <citation type="submission" date="2019-08" db="EMBL/GenBank/DDBJ databases">
        <title>Genome sequence of Clostridiales bacterium MT110.</title>
        <authorList>
            <person name="Cao J."/>
        </authorList>
    </citation>
    <scope>NUCLEOTIDE SEQUENCE</scope>
    <source>
        <strain evidence="1">MT110</strain>
    </source>
</reference>
<sequence>MNVKYSGNTILKSKNKTQLMVLTAMVFATALVLAVIENALPALPIAVPGVKFGLSNIAVMYALFFLGRKEAYTIAVLKSGFVFVTRGAIAAALSLAGGILSITVMVLLIFLFREKISYLILSIFGAVFHNVGQFAVITIIYTGMNLWAYFPVLLVSGLLAGIVTSTLLRFIMPAFNRIG</sequence>
<organism evidence="1 2">
    <name type="scientific">Anoxybacterium hadale</name>
    <dbReference type="NCBI Taxonomy" id="3408580"/>
    <lineage>
        <taxon>Bacteria</taxon>
        <taxon>Bacillati</taxon>
        <taxon>Bacillota</taxon>
        <taxon>Clostridia</taxon>
        <taxon>Peptostreptococcales</taxon>
        <taxon>Anaerovoracaceae</taxon>
        <taxon>Anoxybacterium</taxon>
    </lineage>
</organism>
<accession>A0ACD1A721</accession>
<proteinExistence type="predicted"/>
<dbReference type="Proteomes" id="UP000594014">
    <property type="component" value="Chromosome"/>
</dbReference>
<keyword evidence="2" id="KW-1185">Reference proteome</keyword>
<evidence type="ECO:0000313" key="2">
    <source>
        <dbReference type="Proteomes" id="UP000594014"/>
    </source>
</evidence>
<protein>
    <submittedName>
        <fullName evidence="1">Gx transporter family protein</fullName>
    </submittedName>
</protein>
<gene>
    <name evidence="1" type="ORF">FRZ06_01925</name>
</gene>
<evidence type="ECO:0000313" key="1">
    <source>
        <dbReference type="EMBL" id="QOX62196.1"/>
    </source>
</evidence>